<evidence type="ECO:0000256" key="1">
    <source>
        <dbReference type="ARBA" id="ARBA00022670"/>
    </source>
</evidence>
<evidence type="ECO:0000256" key="5">
    <source>
        <dbReference type="ARBA" id="ARBA00024195"/>
    </source>
</evidence>
<keyword evidence="6" id="KW-0732">Signal</keyword>
<proteinExistence type="inferred from homology"/>
<evidence type="ECO:0000259" key="7">
    <source>
        <dbReference type="PROSITE" id="PS50240"/>
    </source>
</evidence>
<evidence type="ECO:0000256" key="2">
    <source>
        <dbReference type="ARBA" id="ARBA00022801"/>
    </source>
</evidence>
<feature type="signal peptide" evidence="6">
    <location>
        <begin position="1"/>
        <end position="23"/>
    </location>
</feature>
<dbReference type="SMART" id="SM00020">
    <property type="entry name" value="Tryp_SPc"/>
    <property type="match status" value="1"/>
</dbReference>
<dbReference type="Pfam" id="PF00089">
    <property type="entry name" value="Trypsin"/>
    <property type="match status" value="1"/>
</dbReference>
<dbReference type="AlphaFoldDB" id="A0A2M3Z3D6"/>
<feature type="chain" id="PRO_5014850244" evidence="6">
    <location>
        <begin position="24"/>
        <end position="274"/>
    </location>
</feature>
<dbReference type="PROSITE" id="PS50240">
    <property type="entry name" value="TRYPSIN_DOM"/>
    <property type="match status" value="1"/>
</dbReference>
<dbReference type="InterPro" id="IPR001254">
    <property type="entry name" value="Trypsin_dom"/>
</dbReference>
<feature type="domain" description="Peptidase S1" evidence="7">
    <location>
        <begin position="30"/>
        <end position="252"/>
    </location>
</feature>
<dbReference type="GO" id="GO:0004252">
    <property type="term" value="F:serine-type endopeptidase activity"/>
    <property type="evidence" value="ECO:0007669"/>
    <property type="project" value="InterPro"/>
</dbReference>
<evidence type="ECO:0000313" key="8">
    <source>
        <dbReference type="EMBL" id="MBW23039.1"/>
    </source>
</evidence>
<dbReference type="InterPro" id="IPR009003">
    <property type="entry name" value="Peptidase_S1_PA"/>
</dbReference>
<keyword evidence="2" id="KW-0378">Hydrolase</keyword>
<protein>
    <submittedName>
        <fullName evidence="8">Putative trypsin-like serine protease</fullName>
    </submittedName>
</protein>
<evidence type="ECO:0000256" key="6">
    <source>
        <dbReference type="SAM" id="SignalP"/>
    </source>
</evidence>
<dbReference type="EMBL" id="GGFM01002288">
    <property type="protein sequence ID" value="MBW23039.1"/>
    <property type="molecule type" value="Transcribed_RNA"/>
</dbReference>
<dbReference type="PANTHER" id="PTHR24276">
    <property type="entry name" value="POLYSERASE-RELATED"/>
    <property type="match status" value="1"/>
</dbReference>
<sequence length="274" mass="28860">MKQSVKFVLLAVLFCAYCATAHGNKRVVRMANGIAVPIADYPYVVTVNVTDSSGQSYYKPGVIITDTQVLTAATVVSRTVNQPAIVSIVIRAGSVYQDQGGFTFPVSNYQKDPLHNSPYGSHDVAVITINGSFSGYANVKPIAMHSTPLPPATNCVALGWDTDVSSNALLRQAAYALSTDADCAASLDGPVPPTVQCAASVTVGFACHDDGGPLVCNGRLYGLLQQWCYSGVVPYVSIPAAETQSYLSPLLVFPASGSATVPRKNYMTCSCQSC</sequence>
<dbReference type="PANTHER" id="PTHR24276:SF96">
    <property type="entry name" value="PEPTIDASE S1 DOMAIN-CONTAINING PROTEIN"/>
    <property type="match status" value="1"/>
</dbReference>
<keyword evidence="1 8" id="KW-0645">Protease</keyword>
<dbReference type="GO" id="GO:0006508">
    <property type="term" value="P:proteolysis"/>
    <property type="evidence" value="ECO:0007669"/>
    <property type="project" value="UniProtKB-KW"/>
</dbReference>
<keyword evidence="4" id="KW-1015">Disulfide bond</keyword>
<accession>A0A2M3Z3D6</accession>
<evidence type="ECO:0000256" key="4">
    <source>
        <dbReference type="ARBA" id="ARBA00023157"/>
    </source>
</evidence>
<dbReference type="Gene3D" id="2.40.10.10">
    <property type="entry name" value="Trypsin-like serine proteases"/>
    <property type="match status" value="1"/>
</dbReference>
<name>A0A2M3Z3D6_9DIPT</name>
<dbReference type="SUPFAM" id="SSF50494">
    <property type="entry name" value="Trypsin-like serine proteases"/>
    <property type="match status" value="1"/>
</dbReference>
<reference evidence="8" key="1">
    <citation type="submission" date="2018-01" db="EMBL/GenBank/DDBJ databases">
        <title>An insight into the sialome of Amazonian anophelines.</title>
        <authorList>
            <person name="Ribeiro J.M."/>
            <person name="Scarpassa V."/>
            <person name="Calvo E."/>
        </authorList>
    </citation>
    <scope>NUCLEOTIDE SEQUENCE</scope>
    <source>
        <tissue evidence="8">Salivary glands</tissue>
    </source>
</reference>
<dbReference type="InterPro" id="IPR050430">
    <property type="entry name" value="Peptidase_S1"/>
</dbReference>
<evidence type="ECO:0000256" key="3">
    <source>
        <dbReference type="ARBA" id="ARBA00022825"/>
    </source>
</evidence>
<keyword evidence="3" id="KW-0720">Serine protease</keyword>
<comment type="similarity">
    <text evidence="5">Belongs to the peptidase S1 family. CLIP subfamily.</text>
</comment>
<dbReference type="InterPro" id="IPR043504">
    <property type="entry name" value="Peptidase_S1_PA_chymotrypsin"/>
</dbReference>
<organism evidence="8">
    <name type="scientific">Anopheles braziliensis</name>
    <dbReference type="NCBI Taxonomy" id="58242"/>
    <lineage>
        <taxon>Eukaryota</taxon>
        <taxon>Metazoa</taxon>
        <taxon>Ecdysozoa</taxon>
        <taxon>Arthropoda</taxon>
        <taxon>Hexapoda</taxon>
        <taxon>Insecta</taxon>
        <taxon>Pterygota</taxon>
        <taxon>Neoptera</taxon>
        <taxon>Endopterygota</taxon>
        <taxon>Diptera</taxon>
        <taxon>Nematocera</taxon>
        <taxon>Culicoidea</taxon>
        <taxon>Culicidae</taxon>
        <taxon>Anophelinae</taxon>
        <taxon>Anopheles</taxon>
    </lineage>
</organism>